<feature type="region of interest" description="Disordered" evidence="1">
    <location>
        <begin position="294"/>
        <end position="318"/>
    </location>
</feature>
<dbReference type="OrthoDB" id="3801607at2759"/>
<reference evidence="3" key="1">
    <citation type="journal article" date="2021" name="BMC Genomics">
        <title>Chromosome-level genome assembly and manually-curated proteome of model necrotroph Parastagonospora nodorum Sn15 reveals a genome-wide trove of candidate effector homologs, and redundancy of virulence-related functions within an accessory chromosome.</title>
        <authorList>
            <person name="Bertazzoni S."/>
            <person name="Jones D.A.B."/>
            <person name="Phan H.T."/>
            <person name="Tan K.-C."/>
            <person name="Hane J.K."/>
        </authorList>
    </citation>
    <scope>NUCLEOTIDE SEQUENCE [LARGE SCALE GENOMIC DNA]</scope>
    <source>
        <strain evidence="3">SN15 / ATCC MYA-4574 / FGSC 10173)</strain>
    </source>
</reference>
<evidence type="ECO:0000313" key="2">
    <source>
        <dbReference type="EMBL" id="QRC91633.1"/>
    </source>
</evidence>
<feature type="compositionally biased region" description="Polar residues" evidence="1">
    <location>
        <begin position="298"/>
        <end position="318"/>
    </location>
</feature>
<organism evidence="2 3">
    <name type="scientific">Phaeosphaeria nodorum (strain SN15 / ATCC MYA-4574 / FGSC 10173)</name>
    <name type="common">Glume blotch fungus</name>
    <name type="synonym">Parastagonospora nodorum</name>
    <dbReference type="NCBI Taxonomy" id="321614"/>
    <lineage>
        <taxon>Eukaryota</taxon>
        <taxon>Fungi</taxon>
        <taxon>Dikarya</taxon>
        <taxon>Ascomycota</taxon>
        <taxon>Pezizomycotina</taxon>
        <taxon>Dothideomycetes</taxon>
        <taxon>Pleosporomycetidae</taxon>
        <taxon>Pleosporales</taxon>
        <taxon>Pleosporineae</taxon>
        <taxon>Phaeosphaeriaceae</taxon>
        <taxon>Parastagonospora</taxon>
    </lineage>
</organism>
<gene>
    <name evidence="2" type="ORF">JI435_018600</name>
</gene>
<feature type="region of interest" description="Disordered" evidence="1">
    <location>
        <begin position="1"/>
        <end position="56"/>
    </location>
</feature>
<name>A0A7U2HUX9_PHANO</name>
<feature type="compositionally biased region" description="Basic residues" evidence="1">
    <location>
        <begin position="89"/>
        <end position="98"/>
    </location>
</feature>
<keyword evidence="3" id="KW-1185">Reference proteome</keyword>
<evidence type="ECO:0000256" key="1">
    <source>
        <dbReference type="SAM" id="MobiDB-lite"/>
    </source>
</evidence>
<protein>
    <submittedName>
        <fullName evidence="2">Uncharacterized protein</fullName>
    </submittedName>
</protein>
<dbReference type="Proteomes" id="UP000663193">
    <property type="component" value="Chromosome 2"/>
</dbReference>
<feature type="region of interest" description="Disordered" evidence="1">
    <location>
        <begin position="88"/>
        <end position="109"/>
    </location>
</feature>
<evidence type="ECO:0000313" key="3">
    <source>
        <dbReference type="Proteomes" id="UP000663193"/>
    </source>
</evidence>
<proteinExistence type="predicted"/>
<feature type="region of interest" description="Disordered" evidence="1">
    <location>
        <begin position="509"/>
        <end position="547"/>
    </location>
</feature>
<dbReference type="VEuPathDB" id="FungiDB:JI435_018600"/>
<feature type="compositionally biased region" description="Basic and acidic residues" evidence="1">
    <location>
        <begin position="16"/>
        <end position="30"/>
    </location>
</feature>
<dbReference type="AlphaFoldDB" id="A0A7U2HUX9"/>
<feature type="compositionally biased region" description="Basic and acidic residues" evidence="1">
    <location>
        <begin position="522"/>
        <end position="534"/>
    </location>
</feature>
<dbReference type="EMBL" id="CP069024">
    <property type="protein sequence ID" value="QRC91633.1"/>
    <property type="molecule type" value="Genomic_DNA"/>
</dbReference>
<accession>A0A7U2HUX9</accession>
<sequence>MVSKHSKTLRQQALIRAEKFKEDQEQKAKESASTTAHDASAMATGTDIKINPATGRKTHLDGTVLTPRAAHLVDKDASLVTEKTSLKKSLAHNKKCRHPPIAPAPRDDPNVARRAATNAVRATALANLTPLPIVGCGQEASYSPAQRVPAASVPTFTGQAGSSAYPTPDNYGNPLTPIAFRQETVEDKAKNEPMKAPFFSAFTESDGSFFTFGSPTQTTTKVDAMLDWIFPASMTKPLSDEMSNKSSIFSSHSTPSIFDVLGKRTEVEVTEIRSEHATSTEPTKEDCASLHYEELGESSDTSGSVPASPEYETQLSKASEQPSACASAFIETDAHLEVIEEPELEFTAQEYDSVDNEVHPQNLARMLHESASPIAIHKNAQNIVELWNSERMFFADTDGFTRLVDMRQTLYDVAINNDDVDSDFDSIASPYKPIATPPPSTSIATSIGFESPLRIVQDAGMTSSNESEDEADVERMFFAATNGHTRIVDLTQPMYDMDIMLDDGDSDFESEYSPVKSNASPRKLDSPLKMHEEANTSSSEDTDEDVNMDGLLGSFRADCTYRTQELVKAEGEVTPDTDMSFSEDEDVVDPFLEFISKEVTVLNVPEEDARSSELVEATLGTESFSTFLSHLQAADNGTTTNLAIVATFLKLVSLEREKLGGRSLPASYTAGAVMGSSIIPHTIFLGTTSLATFLSHFKDDMSLDDVHCVFGLLSRENVRLRTVATTGLMAALGRRLGQI</sequence>